<keyword evidence="1" id="KW-1133">Transmembrane helix</keyword>
<sequence>MEIQSNHNLALMLNGVHYNIANIINGLVYEIIKTSRLDLIRIHFASVLLILILMILVVHWLFPSRHAICNFYVPIIKAEDDGRLYCRNRHQAVTCVLNSLQTFMGISKTVCQDAIDAGIVPLLRSTLSKTSYLDNLDANEPIMFLFQASTRILFHIVQIDELKMFLNHYHYEILLGVLCRTKNSILRLLIFLTIARIARDRMIKFPLTIDDVSIFFQVYYESSKSKDKTAYGIKFEELCDGFRIIGQLESQYKTAHR</sequence>
<evidence type="ECO:0000313" key="2">
    <source>
        <dbReference type="EMBL" id="CAF4265629.1"/>
    </source>
</evidence>
<proteinExistence type="predicted"/>
<name>A0A820FJ74_9BILA</name>
<keyword evidence="1" id="KW-0812">Transmembrane</keyword>
<gene>
    <name evidence="2" type="ORF">OVN521_LOCUS29807</name>
    <name evidence="3" type="ORF">UXM345_LOCUS33095</name>
</gene>
<organism evidence="2 4">
    <name type="scientific">Rotaria magnacalcarata</name>
    <dbReference type="NCBI Taxonomy" id="392030"/>
    <lineage>
        <taxon>Eukaryota</taxon>
        <taxon>Metazoa</taxon>
        <taxon>Spiralia</taxon>
        <taxon>Gnathifera</taxon>
        <taxon>Rotifera</taxon>
        <taxon>Eurotatoria</taxon>
        <taxon>Bdelloidea</taxon>
        <taxon>Philodinida</taxon>
        <taxon>Philodinidae</taxon>
        <taxon>Rotaria</taxon>
    </lineage>
</organism>
<evidence type="ECO:0000256" key="1">
    <source>
        <dbReference type="SAM" id="Phobius"/>
    </source>
</evidence>
<evidence type="ECO:0000313" key="4">
    <source>
        <dbReference type="Proteomes" id="UP000663866"/>
    </source>
</evidence>
<protein>
    <submittedName>
        <fullName evidence="2">Uncharacterized protein</fullName>
    </submittedName>
</protein>
<evidence type="ECO:0000313" key="3">
    <source>
        <dbReference type="EMBL" id="CAF4295104.1"/>
    </source>
</evidence>
<keyword evidence="1" id="KW-0472">Membrane</keyword>
<dbReference type="AlphaFoldDB" id="A0A820FJ74"/>
<dbReference type="EMBL" id="CAJOBG010009408">
    <property type="protein sequence ID" value="CAF4265629.1"/>
    <property type="molecule type" value="Genomic_DNA"/>
</dbReference>
<feature type="transmembrane region" description="Helical" evidence="1">
    <location>
        <begin position="42"/>
        <end position="62"/>
    </location>
</feature>
<reference evidence="2" key="1">
    <citation type="submission" date="2021-02" db="EMBL/GenBank/DDBJ databases">
        <authorList>
            <person name="Nowell W R."/>
        </authorList>
    </citation>
    <scope>NUCLEOTIDE SEQUENCE</scope>
</reference>
<dbReference type="Proteomes" id="UP000663866">
    <property type="component" value="Unassembled WGS sequence"/>
</dbReference>
<dbReference type="Proteomes" id="UP000663842">
    <property type="component" value="Unassembled WGS sequence"/>
</dbReference>
<comment type="caution">
    <text evidence="2">The sequence shown here is derived from an EMBL/GenBank/DDBJ whole genome shotgun (WGS) entry which is preliminary data.</text>
</comment>
<accession>A0A820FJ74</accession>
<keyword evidence="4" id="KW-1185">Reference proteome</keyword>
<dbReference type="EMBL" id="CAJOBF010010694">
    <property type="protein sequence ID" value="CAF4295104.1"/>
    <property type="molecule type" value="Genomic_DNA"/>
</dbReference>